<organism evidence="1 2">
    <name type="scientific">Pseudocercospora eumusae</name>
    <dbReference type="NCBI Taxonomy" id="321146"/>
    <lineage>
        <taxon>Eukaryota</taxon>
        <taxon>Fungi</taxon>
        <taxon>Dikarya</taxon>
        <taxon>Ascomycota</taxon>
        <taxon>Pezizomycotina</taxon>
        <taxon>Dothideomycetes</taxon>
        <taxon>Dothideomycetidae</taxon>
        <taxon>Mycosphaerellales</taxon>
        <taxon>Mycosphaerellaceae</taxon>
        <taxon>Pseudocercospora</taxon>
    </lineage>
</organism>
<reference evidence="1 2" key="1">
    <citation type="submission" date="2015-07" db="EMBL/GenBank/DDBJ databases">
        <title>Comparative genomics of the Sigatoka disease complex on banana suggests a link between parallel evolutionary changes in Pseudocercospora fijiensis and Pseudocercospora eumusae and increased virulence on the banana host.</title>
        <authorList>
            <person name="Chang T.-C."/>
            <person name="Salvucci A."/>
            <person name="Crous P.W."/>
            <person name="Stergiopoulos I."/>
        </authorList>
    </citation>
    <scope>NUCLEOTIDE SEQUENCE [LARGE SCALE GENOMIC DNA]</scope>
    <source>
        <strain evidence="1 2">CBS 114824</strain>
    </source>
</reference>
<comment type="caution">
    <text evidence="1">The sequence shown here is derived from an EMBL/GenBank/DDBJ whole genome shotgun (WGS) entry which is preliminary data.</text>
</comment>
<sequence>MTRIKLYLPGTEFDCGTVERYEGLIEEEWTIKHAGSRAQQWDVYQAIQDIYHPPRSCHIALRFASVLLHTLSIVTYSAISLLNDASMQLDDIVSYSGDEPRHRV</sequence>
<dbReference type="Proteomes" id="UP000070133">
    <property type="component" value="Unassembled WGS sequence"/>
</dbReference>
<name>A0A139HF91_9PEZI</name>
<accession>A0A139HF91</accession>
<keyword evidence="2" id="KW-1185">Reference proteome</keyword>
<gene>
    <name evidence="1" type="ORF">AC578_4130</name>
</gene>
<evidence type="ECO:0000313" key="2">
    <source>
        <dbReference type="Proteomes" id="UP000070133"/>
    </source>
</evidence>
<protein>
    <submittedName>
        <fullName evidence="1">Uncharacterized protein</fullName>
    </submittedName>
</protein>
<dbReference type="AlphaFoldDB" id="A0A139HF91"/>
<proteinExistence type="predicted"/>
<evidence type="ECO:0000313" key="1">
    <source>
        <dbReference type="EMBL" id="KXT01062.1"/>
    </source>
</evidence>
<dbReference type="EMBL" id="LFZN01000062">
    <property type="protein sequence ID" value="KXT01062.1"/>
    <property type="molecule type" value="Genomic_DNA"/>
</dbReference>